<keyword evidence="3" id="KW-1185">Reference proteome</keyword>
<dbReference type="AlphaFoldDB" id="A0A1I4BXY7"/>
<proteinExistence type="predicted"/>
<evidence type="ECO:0000259" key="1">
    <source>
        <dbReference type="Pfam" id="PF13358"/>
    </source>
</evidence>
<dbReference type="EMBL" id="FOQY01000033">
    <property type="protein sequence ID" value="SFK73037.1"/>
    <property type="molecule type" value="Genomic_DNA"/>
</dbReference>
<dbReference type="InterPro" id="IPR036397">
    <property type="entry name" value="RNaseH_sf"/>
</dbReference>
<dbReference type="GeneID" id="96304270"/>
<dbReference type="Pfam" id="PF13358">
    <property type="entry name" value="DDE_3"/>
    <property type="match status" value="1"/>
</dbReference>
<evidence type="ECO:0000313" key="3">
    <source>
        <dbReference type="Proteomes" id="UP000199111"/>
    </source>
</evidence>
<feature type="domain" description="Tc1-like transposase DDE" evidence="1">
    <location>
        <begin position="1"/>
        <end position="145"/>
    </location>
</feature>
<name>A0A1I4BXY7_9ACTN</name>
<dbReference type="InterPro" id="IPR038717">
    <property type="entry name" value="Tc1-like_DDE_dom"/>
</dbReference>
<dbReference type="InterPro" id="IPR012337">
    <property type="entry name" value="RNaseH-like_sf"/>
</dbReference>
<protein>
    <submittedName>
        <fullName evidence="2">Transposase</fullName>
    </submittedName>
</protein>
<organism evidence="2 3">
    <name type="scientific">Streptosporangium canum</name>
    <dbReference type="NCBI Taxonomy" id="324952"/>
    <lineage>
        <taxon>Bacteria</taxon>
        <taxon>Bacillati</taxon>
        <taxon>Actinomycetota</taxon>
        <taxon>Actinomycetes</taxon>
        <taxon>Streptosporangiales</taxon>
        <taxon>Streptosporangiaceae</taxon>
        <taxon>Streptosporangium</taxon>
    </lineage>
</organism>
<dbReference type="RefSeq" id="WP_093890913.1">
    <property type="nucleotide sequence ID" value="NZ_FOQY01000033.1"/>
</dbReference>
<gene>
    <name evidence="2" type="ORF">SAMN05216275_13376</name>
</gene>
<dbReference type="SUPFAM" id="SSF53098">
    <property type="entry name" value="Ribonuclease H-like"/>
    <property type="match status" value="1"/>
</dbReference>
<dbReference type="Proteomes" id="UP000199111">
    <property type="component" value="Unassembled WGS sequence"/>
</dbReference>
<accession>A0A1I4BXY7</accession>
<sequence length="184" mass="20938">MICADELGPVTPRTFPPAPGWSVDGHRIKAPLEYSRGLDKTWVYGGLRIRDGIELTFCAPARNSDGWIGLLQQIARSNRRGPIVVITDNLSSHSSWKVRQWLLRHPRIRQVFIPVKACWLNLAEGWWRLLRKAAFAGQTFADATEIAYAVAIATTQLNTHAHPWIWGRTPPQPRALRHKFVYLL</sequence>
<dbReference type="Gene3D" id="3.30.420.10">
    <property type="entry name" value="Ribonuclease H-like superfamily/Ribonuclease H"/>
    <property type="match status" value="1"/>
</dbReference>
<reference evidence="3" key="1">
    <citation type="submission" date="2016-10" db="EMBL/GenBank/DDBJ databases">
        <authorList>
            <person name="Varghese N."/>
            <person name="Submissions S."/>
        </authorList>
    </citation>
    <scope>NUCLEOTIDE SEQUENCE [LARGE SCALE GENOMIC DNA]</scope>
    <source>
        <strain evidence="3">CGMCC 4.2126</strain>
    </source>
</reference>
<dbReference type="GO" id="GO:0003676">
    <property type="term" value="F:nucleic acid binding"/>
    <property type="evidence" value="ECO:0007669"/>
    <property type="project" value="InterPro"/>
</dbReference>
<evidence type="ECO:0000313" key="2">
    <source>
        <dbReference type="EMBL" id="SFK73037.1"/>
    </source>
</evidence>